<reference evidence="6" key="1">
    <citation type="journal article" date="2023" name="PhytoFront">
        <title>Draft Genome Resources of Seven Strains of Tilletia horrida, Causal Agent of Kernel Smut of Rice.</title>
        <authorList>
            <person name="Khanal S."/>
            <person name="Antony Babu S."/>
            <person name="Zhou X.G."/>
        </authorList>
    </citation>
    <scope>NUCLEOTIDE SEQUENCE</scope>
    <source>
        <strain evidence="6">TX3</strain>
    </source>
</reference>
<feature type="non-terminal residue" evidence="6">
    <location>
        <position position="1"/>
    </location>
</feature>
<evidence type="ECO:0000313" key="6">
    <source>
        <dbReference type="EMBL" id="KAK0521258.1"/>
    </source>
</evidence>
<dbReference type="GO" id="GO:0003676">
    <property type="term" value="F:nucleic acid binding"/>
    <property type="evidence" value="ECO:0007669"/>
    <property type="project" value="InterPro"/>
</dbReference>
<dbReference type="GO" id="GO:0006508">
    <property type="term" value="P:proteolysis"/>
    <property type="evidence" value="ECO:0007669"/>
    <property type="project" value="UniProtKB-KW"/>
</dbReference>
<dbReference type="EMBL" id="JAPDMQ010000692">
    <property type="protein sequence ID" value="KAK0521258.1"/>
    <property type="molecule type" value="Genomic_DNA"/>
</dbReference>
<name>A0AAN6JHB0_9BASI</name>
<evidence type="ECO:0000313" key="7">
    <source>
        <dbReference type="Proteomes" id="UP001176521"/>
    </source>
</evidence>
<evidence type="ECO:0000256" key="2">
    <source>
        <dbReference type="ARBA" id="ARBA00022670"/>
    </source>
</evidence>
<protein>
    <recommendedName>
        <fullName evidence="5">Ubiquitin-like protease family profile domain-containing protein</fullName>
    </recommendedName>
</protein>
<dbReference type="InterPro" id="IPR035979">
    <property type="entry name" value="RBD_domain_sf"/>
</dbReference>
<keyword evidence="3" id="KW-0378">Hydrolase</keyword>
<keyword evidence="7" id="KW-1185">Reference proteome</keyword>
<gene>
    <name evidence="6" type="ORF">OC842_006838</name>
</gene>
<dbReference type="Gene3D" id="3.40.395.10">
    <property type="entry name" value="Adenoviral Proteinase, Chain A"/>
    <property type="match status" value="1"/>
</dbReference>
<dbReference type="GO" id="GO:0008234">
    <property type="term" value="F:cysteine-type peptidase activity"/>
    <property type="evidence" value="ECO:0007669"/>
    <property type="project" value="InterPro"/>
</dbReference>
<organism evidence="6 7">
    <name type="scientific">Tilletia horrida</name>
    <dbReference type="NCBI Taxonomy" id="155126"/>
    <lineage>
        <taxon>Eukaryota</taxon>
        <taxon>Fungi</taxon>
        <taxon>Dikarya</taxon>
        <taxon>Basidiomycota</taxon>
        <taxon>Ustilaginomycotina</taxon>
        <taxon>Exobasidiomycetes</taxon>
        <taxon>Tilletiales</taxon>
        <taxon>Tilletiaceae</taxon>
        <taxon>Tilletia</taxon>
    </lineage>
</organism>
<dbReference type="GO" id="GO:0019783">
    <property type="term" value="F:ubiquitin-like protein peptidase activity"/>
    <property type="evidence" value="ECO:0007669"/>
    <property type="project" value="UniProtKB-ARBA"/>
</dbReference>
<dbReference type="PROSITE" id="PS50600">
    <property type="entry name" value="ULP_PROTEASE"/>
    <property type="match status" value="1"/>
</dbReference>
<evidence type="ECO:0000259" key="5">
    <source>
        <dbReference type="PROSITE" id="PS50600"/>
    </source>
</evidence>
<evidence type="ECO:0000256" key="3">
    <source>
        <dbReference type="ARBA" id="ARBA00022801"/>
    </source>
</evidence>
<dbReference type="Proteomes" id="UP001176521">
    <property type="component" value="Unassembled WGS sequence"/>
</dbReference>
<comment type="caution">
    <text evidence="6">The sequence shown here is derived from an EMBL/GenBank/DDBJ whole genome shotgun (WGS) entry which is preliminary data.</text>
</comment>
<dbReference type="SUPFAM" id="SSF54001">
    <property type="entry name" value="Cysteine proteinases"/>
    <property type="match status" value="1"/>
</dbReference>
<evidence type="ECO:0000256" key="4">
    <source>
        <dbReference type="SAM" id="MobiDB-lite"/>
    </source>
</evidence>
<keyword evidence="2" id="KW-0645">Protease</keyword>
<dbReference type="InterPro" id="IPR003653">
    <property type="entry name" value="Peptidase_C48_C"/>
</dbReference>
<proteinExistence type="inferred from homology"/>
<sequence length="575" mass="62028">KVQAGEVRGNLTKDDAYSVFVGDDTAKTSMPDGEVLVGRDDGVVLEARGARTAIGDAWLDGSAINFLMKVMGAHVRATSGQHVDLVTGDTFLLIHAALLRRARAKKADIQPINEEIKAFHRFDDTSITVVAVTDAAQFIGQPVDSCGVGSHWALAVVVGPRVPIVDSMLQRNLEALHRPGRLTIGWLDSANNQRFLNDLSSVLVDTIKIEHGSRAVSREDIVSIVCPSQINGHDCGPLLFQNGLAMLNGDLRDMGRVTRKGRDEEETNRKIGLGGPWARIMLGIRAAPPKGITEHKATSATASKVSPPSPAPPSSALPAPPAPLSSSRGSSPMPSPLSPSPSAHKTRPDASKRKKPKVKASAPALRKIVEIDSATRVWFDGAKEVEPRLVLQHFKRLAGFQSINFHTTKASQPIADLSTLLSTKHTRSLAAIRRPKRLAEHTGAGIVRFDSDASATAALKIKHQVGGTTLQVTWARPRHALMAEPSTDRVQQLLKMAPSTSVRVTGWPNGPKLGEMLSRYDQKFGRITGIMEDVDDKARIVVFRFEDAESAAKFFAAVETDATLSGEWVDWPTPG</sequence>
<comment type="similarity">
    <text evidence="1">Belongs to the peptidase C48 family.</text>
</comment>
<evidence type="ECO:0000256" key="1">
    <source>
        <dbReference type="ARBA" id="ARBA00005234"/>
    </source>
</evidence>
<dbReference type="SUPFAM" id="SSF54928">
    <property type="entry name" value="RNA-binding domain, RBD"/>
    <property type="match status" value="1"/>
</dbReference>
<feature type="region of interest" description="Disordered" evidence="4">
    <location>
        <begin position="293"/>
        <end position="363"/>
    </location>
</feature>
<dbReference type="AlphaFoldDB" id="A0AAN6JHB0"/>
<feature type="domain" description="Ubiquitin-like protease family profile" evidence="5">
    <location>
        <begin position="35"/>
        <end position="246"/>
    </location>
</feature>
<feature type="compositionally biased region" description="Pro residues" evidence="4">
    <location>
        <begin position="307"/>
        <end position="323"/>
    </location>
</feature>
<accession>A0AAN6JHB0</accession>
<dbReference type="InterPro" id="IPR038765">
    <property type="entry name" value="Papain-like_cys_pep_sf"/>
</dbReference>